<sequence length="513" mass="56652">MSSSRLLALVAGILLILGLVIWLTGSLSQLYFGIAITSPLLANILVALMLALLICAVAALFYFTLPLFREGTSRQRADRPQPVKLPEQKAEVARETLQAVQQQVAQIQDEIARQALIDRSREIEQSLSFRELHVVIFGTGSAGKTSIVNAVIGRMAGRVGATLGTTELGQIYRFQLKGLDREIQIADTPGILEIGIIGTERENLARQMATDADLLLFVIDNDLRQSEYTALRALTEIGKRSLLVFNKTDLYPEADLDVLLNRIRQRVQTLIPLEDIVAIAANPQPVRLENGELFQPEPEVIPLLRRMAAVLRSEGEDLIADNILLQSQRLGAEARQLIDVERQTQAEKIVDRYQWISAGVVSVTPLPFVDLIATAAINAQMVVELGRVYGCEINLERGKELAISLAKTLVSLGVVRGAIELLSIALQTNVGTFLIGRAIQGVTAAYLTRIAGKSFIEYFRRDQTWGDGGMAQVVQEQFQLNRRDEFIRVFVQDAIARIALPSKEPDRNSNIEA</sequence>
<dbReference type="GO" id="GO:0016020">
    <property type="term" value="C:membrane"/>
    <property type="evidence" value="ECO:0007669"/>
    <property type="project" value="UniProtKB-SubCell"/>
</dbReference>
<gene>
    <name evidence="7" type="ORF">KME15_05140</name>
</gene>
<reference evidence="7" key="2">
    <citation type="journal article" date="2022" name="Microbiol. Resour. Announc.">
        <title>Metagenome Sequencing to Explore Phylogenomics of Terrestrial Cyanobacteria.</title>
        <authorList>
            <person name="Ward R.D."/>
            <person name="Stajich J.E."/>
            <person name="Johansen J.R."/>
            <person name="Huntemann M."/>
            <person name="Clum A."/>
            <person name="Foster B."/>
            <person name="Foster B."/>
            <person name="Roux S."/>
            <person name="Palaniappan K."/>
            <person name="Varghese N."/>
            <person name="Mukherjee S."/>
            <person name="Reddy T.B.K."/>
            <person name="Daum C."/>
            <person name="Copeland A."/>
            <person name="Chen I.A."/>
            <person name="Ivanova N.N."/>
            <person name="Kyrpides N.C."/>
            <person name="Shapiro N."/>
            <person name="Eloe-Fadrosh E.A."/>
            <person name="Pietrasiak N."/>
        </authorList>
    </citation>
    <scope>NUCLEOTIDE SEQUENCE</scope>
    <source>
        <strain evidence="7">UHER 2000/2452</strain>
    </source>
</reference>
<organism evidence="7 8">
    <name type="scientific">Drouetiella hepatica Uher 2000/2452</name>
    <dbReference type="NCBI Taxonomy" id="904376"/>
    <lineage>
        <taxon>Bacteria</taxon>
        <taxon>Bacillati</taxon>
        <taxon>Cyanobacteriota</taxon>
        <taxon>Cyanophyceae</taxon>
        <taxon>Oculatellales</taxon>
        <taxon>Oculatellaceae</taxon>
        <taxon>Drouetiella</taxon>
    </lineage>
</organism>
<evidence type="ECO:0000256" key="5">
    <source>
        <dbReference type="SAM" id="Phobius"/>
    </source>
</evidence>
<evidence type="ECO:0000256" key="1">
    <source>
        <dbReference type="ARBA" id="ARBA00004141"/>
    </source>
</evidence>
<dbReference type="GO" id="GO:0002098">
    <property type="term" value="P:tRNA wobble uridine modification"/>
    <property type="evidence" value="ECO:0007669"/>
    <property type="project" value="TreeGrafter"/>
</dbReference>
<dbReference type="Gene3D" id="3.40.50.300">
    <property type="entry name" value="P-loop containing nucleotide triphosphate hydrolases"/>
    <property type="match status" value="1"/>
</dbReference>
<keyword evidence="3 5" id="KW-1133">Transmembrane helix</keyword>
<comment type="caution">
    <text evidence="7">The sequence shown here is derived from an EMBL/GenBank/DDBJ whole genome shotgun (WGS) entry which is preliminary data.</text>
</comment>
<evidence type="ECO:0000313" key="8">
    <source>
        <dbReference type="Proteomes" id="UP000757435"/>
    </source>
</evidence>
<dbReference type="Pfam" id="PF05128">
    <property type="entry name" value="DUF697"/>
    <property type="match status" value="1"/>
</dbReference>
<dbReference type="CDD" id="cd00880">
    <property type="entry name" value="Era_like"/>
    <property type="match status" value="1"/>
</dbReference>
<evidence type="ECO:0000313" key="7">
    <source>
        <dbReference type="EMBL" id="MBW4658036.1"/>
    </source>
</evidence>
<dbReference type="Pfam" id="PF01926">
    <property type="entry name" value="MMR_HSR1"/>
    <property type="match status" value="1"/>
</dbReference>
<dbReference type="PANTHER" id="PTHR42714:SF2">
    <property type="entry name" value="TRNA MODIFICATION GTPASE GTPBP3, MITOCHONDRIAL"/>
    <property type="match status" value="1"/>
</dbReference>
<dbReference type="InterPro" id="IPR027417">
    <property type="entry name" value="P-loop_NTPase"/>
</dbReference>
<comment type="subcellular location">
    <subcellularLocation>
        <location evidence="1">Membrane</location>
        <topology evidence="1">Multi-pass membrane protein</topology>
    </subcellularLocation>
</comment>
<protein>
    <submittedName>
        <fullName evidence="7">GTP-binding protein</fullName>
    </submittedName>
</protein>
<dbReference type="AlphaFoldDB" id="A0A951QA12"/>
<dbReference type="GO" id="GO:0005829">
    <property type="term" value="C:cytosol"/>
    <property type="evidence" value="ECO:0007669"/>
    <property type="project" value="TreeGrafter"/>
</dbReference>
<dbReference type="SUPFAM" id="SSF52540">
    <property type="entry name" value="P-loop containing nucleoside triphosphate hydrolases"/>
    <property type="match status" value="1"/>
</dbReference>
<evidence type="ECO:0000259" key="6">
    <source>
        <dbReference type="Pfam" id="PF01926"/>
    </source>
</evidence>
<accession>A0A951QA12</accession>
<dbReference type="PANTHER" id="PTHR42714">
    <property type="entry name" value="TRNA MODIFICATION GTPASE GTPBP3"/>
    <property type="match status" value="1"/>
</dbReference>
<keyword evidence="4 5" id="KW-0472">Membrane</keyword>
<name>A0A951QA12_9CYAN</name>
<evidence type="ECO:0000256" key="4">
    <source>
        <dbReference type="ARBA" id="ARBA00023136"/>
    </source>
</evidence>
<dbReference type="InterPro" id="IPR021147">
    <property type="entry name" value="DUF697"/>
</dbReference>
<reference evidence="7" key="1">
    <citation type="submission" date="2021-05" db="EMBL/GenBank/DDBJ databases">
        <authorList>
            <person name="Pietrasiak N."/>
            <person name="Ward R."/>
            <person name="Stajich J.E."/>
            <person name="Kurbessoian T."/>
        </authorList>
    </citation>
    <scope>NUCLEOTIDE SEQUENCE</scope>
    <source>
        <strain evidence="7">UHER 2000/2452</strain>
    </source>
</reference>
<evidence type="ECO:0000256" key="2">
    <source>
        <dbReference type="ARBA" id="ARBA00022692"/>
    </source>
</evidence>
<keyword evidence="2 5" id="KW-0812">Transmembrane</keyword>
<feature type="domain" description="G" evidence="6">
    <location>
        <begin position="133"/>
        <end position="247"/>
    </location>
</feature>
<dbReference type="Proteomes" id="UP000757435">
    <property type="component" value="Unassembled WGS sequence"/>
</dbReference>
<dbReference type="EMBL" id="JAHHHD010000004">
    <property type="protein sequence ID" value="MBW4658036.1"/>
    <property type="molecule type" value="Genomic_DNA"/>
</dbReference>
<dbReference type="GO" id="GO:0005525">
    <property type="term" value="F:GTP binding"/>
    <property type="evidence" value="ECO:0007669"/>
    <property type="project" value="InterPro"/>
</dbReference>
<evidence type="ECO:0000256" key="3">
    <source>
        <dbReference type="ARBA" id="ARBA00022989"/>
    </source>
</evidence>
<dbReference type="GO" id="GO:0030488">
    <property type="term" value="P:tRNA methylation"/>
    <property type="evidence" value="ECO:0007669"/>
    <property type="project" value="TreeGrafter"/>
</dbReference>
<dbReference type="InterPro" id="IPR006073">
    <property type="entry name" value="GTP-bd"/>
</dbReference>
<feature type="transmembrane region" description="Helical" evidence="5">
    <location>
        <begin position="44"/>
        <end position="68"/>
    </location>
</feature>
<proteinExistence type="predicted"/>